<organism evidence="4 5">
    <name type="scientific">Dillenia turbinata</name>
    <dbReference type="NCBI Taxonomy" id="194707"/>
    <lineage>
        <taxon>Eukaryota</taxon>
        <taxon>Viridiplantae</taxon>
        <taxon>Streptophyta</taxon>
        <taxon>Embryophyta</taxon>
        <taxon>Tracheophyta</taxon>
        <taxon>Spermatophyta</taxon>
        <taxon>Magnoliopsida</taxon>
        <taxon>eudicotyledons</taxon>
        <taxon>Gunneridae</taxon>
        <taxon>Pentapetalae</taxon>
        <taxon>Dilleniales</taxon>
        <taxon>Dilleniaceae</taxon>
        <taxon>Dillenia</taxon>
    </lineage>
</organism>
<name>A0AAN8WEG0_9MAGN</name>
<proteinExistence type="predicted"/>
<keyword evidence="2" id="KW-0326">Glycosidase</keyword>
<dbReference type="InterPro" id="IPR008979">
    <property type="entry name" value="Galactose-bd-like_sf"/>
</dbReference>
<evidence type="ECO:0000256" key="1">
    <source>
        <dbReference type="ARBA" id="ARBA00022801"/>
    </source>
</evidence>
<evidence type="ECO:0000313" key="4">
    <source>
        <dbReference type="EMBL" id="KAK6946436.1"/>
    </source>
</evidence>
<dbReference type="GO" id="GO:0016798">
    <property type="term" value="F:hydrolase activity, acting on glycosyl bonds"/>
    <property type="evidence" value="ECO:0007669"/>
    <property type="project" value="UniProtKB-KW"/>
</dbReference>
<keyword evidence="1" id="KW-0378">Hydrolase</keyword>
<dbReference type="Proteomes" id="UP001370490">
    <property type="component" value="Unassembled WGS sequence"/>
</dbReference>
<gene>
    <name evidence="4" type="ORF">RJ641_013980</name>
</gene>
<dbReference type="AlphaFoldDB" id="A0AAN8WEG0"/>
<keyword evidence="5" id="KW-1185">Reference proteome</keyword>
<dbReference type="Pfam" id="PF21467">
    <property type="entry name" value="BetaGal_gal-bd"/>
    <property type="match status" value="1"/>
</dbReference>
<dbReference type="Gene3D" id="2.60.120.260">
    <property type="entry name" value="Galactose-binding domain-like"/>
    <property type="match status" value="1"/>
</dbReference>
<evidence type="ECO:0000259" key="3">
    <source>
        <dbReference type="Pfam" id="PF21467"/>
    </source>
</evidence>
<comment type="caution">
    <text evidence="4">The sequence shown here is derived from an EMBL/GenBank/DDBJ whole genome shotgun (WGS) entry which is preliminary data.</text>
</comment>
<dbReference type="InterPro" id="IPR048913">
    <property type="entry name" value="BetaGal_gal-bd"/>
</dbReference>
<evidence type="ECO:0000313" key="5">
    <source>
        <dbReference type="Proteomes" id="UP001370490"/>
    </source>
</evidence>
<sequence length="126" mass="13971">MQTYFDAPEGTSPVALNLSSMGKGMAWINGHSLDRYWMSYPSPLCKPTQSDFIPDYTPPPISSWRRMKDKFETMAAELKPQARLNCPSGKVIAHVQFADYGDPFGVCGTYVPGKGPAPHTKEVDEQ</sequence>
<reference evidence="4 5" key="1">
    <citation type="submission" date="2023-12" db="EMBL/GenBank/DDBJ databases">
        <title>A high-quality genome assembly for Dillenia turbinata (Dilleniales).</title>
        <authorList>
            <person name="Chanderbali A."/>
        </authorList>
    </citation>
    <scope>NUCLEOTIDE SEQUENCE [LARGE SCALE GENOMIC DNA]</scope>
    <source>
        <strain evidence="4">LSX21</strain>
        <tissue evidence="4">Leaf</tissue>
    </source>
</reference>
<accession>A0AAN8WEG0</accession>
<dbReference type="EMBL" id="JBAMMX010000002">
    <property type="protein sequence ID" value="KAK6946436.1"/>
    <property type="molecule type" value="Genomic_DNA"/>
</dbReference>
<dbReference type="SUPFAM" id="SSF49785">
    <property type="entry name" value="Galactose-binding domain-like"/>
    <property type="match status" value="1"/>
</dbReference>
<protein>
    <recommendedName>
        <fullName evidence="3">Beta-galactosidase galactose-binding domain-containing protein</fullName>
    </recommendedName>
</protein>
<evidence type="ECO:0000256" key="2">
    <source>
        <dbReference type="ARBA" id="ARBA00023295"/>
    </source>
</evidence>
<feature type="domain" description="Beta-galactosidase galactose-binding" evidence="3">
    <location>
        <begin position="2"/>
        <end position="50"/>
    </location>
</feature>
<feature type="non-terminal residue" evidence="4">
    <location>
        <position position="126"/>
    </location>
</feature>